<accession>A0AAD9L986</accession>
<feature type="compositionally biased region" description="Acidic residues" evidence="1">
    <location>
        <begin position="103"/>
        <end position="126"/>
    </location>
</feature>
<evidence type="ECO:0000313" key="2">
    <source>
        <dbReference type="EMBL" id="KAK1927262.1"/>
    </source>
</evidence>
<keyword evidence="3" id="KW-1185">Reference proteome</keyword>
<sequence length="238" mass="26655">MWANWAKNEAPLRQGRGWYPALDRHFLELLVMSEIHCLAHPLHDMTGQPGQAERVHRHANRVRRVACERIGAERLHAYCERVKEAFDAYMQSCEVAARGFDPTTEEMDSTLADEADEMEDGEEEEVEGRGRSREKGEGSVVRAKHPEPRSPTKQNDPFSDDMTNGDDDCGAGDGVDVPMKADFDEEDLLKIELDDVQEEEEDKGAMQVDRPSVLAPAEPVSLLEGKSQEGTVVVLPEK</sequence>
<proteinExistence type="predicted"/>
<organism evidence="2 3">
    <name type="scientific">Papiliotrema laurentii</name>
    <name type="common">Cryptococcus laurentii</name>
    <dbReference type="NCBI Taxonomy" id="5418"/>
    <lineage>
        <taxon>Eukaryota</taxon>
        <taxon>Fungi</taxon>
        <taxon>Dikarya</taxon>
        <taxon>Basidiomycota</taxon>
        <taxon>Agaricomycotina</taxon>
        <taxon>Tremellomycetes</taxon>
        <taxon>Tremellales</taxon>
        <taxon>Rhynchogastremaceae</taxon>
        <taxon>Papiliotrema</taxon>
    </lineage>
</organism>
<feature type="compositionally biased region" description="Basic and acidic residues" evidence="1">
    <location>
        <begin position="127"/>
        <end position="137"/>
    </location>
</feature>
<gene>
    <name evidence="2" type="ORF">DB88DRAFT_477407</name>
</gene>
<name>A0AAD9L986_PAPLA</name>
<protein>
    <submittedName>
        <fullName evidence="2">Uncharacterized protein</fullName>
    </submittedName>
</protein>
<dbReference type="AlphaFoldDB" id="A0AAD9L986"/>
<reference evidence="2" key="1">
    <citation type="submission" date="2023-02" db="EMBL/GenBank/DDBJ databases">
        <title>Identification and recombinant expression of a fungal hydrolase from Papiliotrema laurentii that hydrolyzes apple cutin and clears colloidal polyester polyurethane.</title>
        <authorList>
            <consortium name="DOE Joint Genome Institute"/>
            <person name="Roman V.A."/>
            <person name="Bojanowski C."/>
            <person name="Crable B.R."/>
            <person name="Wagner D.N."/>
            <person name="Hung C.S."/>
            <person name="Nadeau L.J."/>
            <person name="Schratz L."/>
            <person name="Haridas S."/>
            <person name="Pangilinan J."/>
            <person name="Lipzen A."/>
            <person name="Na H."/>
            <person name="Yan M."/>
            <person name="Ng V."/>
            <person name="Grigoriev I.V."/>
            <person name="Spatafora J.W."/>
            <person name="Barlow D."/>
            <person name="Biffinger J."/>
            <person name="Kelley-Loughnane N."/>
            <person name="Varaljay V.A."/>
            <person name="Crookes-Goodson W.J."/>
        </authorList>
    </citation>
    <scope>NUCLEOTIDE SEQUENCE</scope>
    <source>
        <strain evidence="2">5307AH</strain>
    </source>
</reference>
<dbReference type="Proteomes" id="UP001182556">
    <property type="component" value="Unassembled WGS sequence"/>
</dbReference>
<dbReference type="EMBL" id="JAODAN010000001">
    <property type="protein sequence ID" value="KAK1927262.1"/>
    <property type="molecule type" value="Genomic_DNA"/>
</dbReference>
<evidence type="ECO:0000313" key="3">
    <source>
        <dbReference type="Proteomes" id="UP001182556"/>
    </source>
</evidence>
<evidence type="ECO:0000256" key="1">
    <source>
        <dbReference type="SAM" id="MobiDB-lite"/>
    </source>
</evidence>
<comment type="caution">
    <text evidence="2">The sequence shown here is derived from an EMBL/GenBank/DDBJ whole genome shotgun (WGS) entry which is preliminary data.</text>
</comment>
<feature type="region of interest" description="Disordered" evidence="1">
    <location>
        <begin position="100"/>
        <end position="183"/>
    </location>
</feature>